<dbReference type="Proteomes" id="UP001172083">
    <property type="component" value="Unassembled WGS sequence"/>
</dbReference>
<dbReference type="Pfam" id="PF20113">
    <property type="entry name" value="DUF6503"/>
    <property type="match status" value="1"/>
</dbReference>
<accession>A0ABT8L0X9</accession>
<gene>
    <name evidence="2" type="ORF">QQ020_05050</name>
</gene>
<dbReference type="EMBL" id="JAUJEB010000001">
    <property type="protein sequence ID" value="MDN5211402.1"/>
    <property type="molecule type" value="Genomic_DNA"/>
</dbReference>
<comment type="caution">
    <text evidence="2">The sequence shown here is derived from an EMBL/GenBank/DDBJ whole genome shotgun (WGS) entry which is preliminary data.</text>
</comment>
<evidence type="ECO:0008006" key="4">
    <source>
        <dbReference type="Google" id="ProtNLM"/>
    </source>
</evidence>
<organism evidence="2 3">
    <name type="scientific">Agaribacillus aureus</name>
    <dbReference type="NCBI Taxonomy" id="3051825"/>
    <lineage>
        <taxon>Bacteria</taxon>
        <taxon>Pseudomonadati</taxon>
        <taxon>Bacteroidota</taxon>
        <taxon>Cytophagia</taxon>
        <taxon>Cytophagales</taxon>
        <taxon>Splendidivirgaceae</taxon>
        <taxon>Agaribacillus</taxon>
    </lineage>
</organism>
<protein>
    <recommendedName>
        <fullName evidence="4">Lipoprotein</fullName>
    </recommendedName>
</protein>
<proteinExistence type="predicted"/>
<feature type="chain" id="PRO_5046942218" description="Lipoprotein" evidence="1">
    <location>
        <begin position="22"/>
        <end position="287"/>
    </location>
</feature>
<keyword evidence="1" id="KW-0732">Signal</keyword>
<name>A0ABT8L0X9_9BACT</name>
<reference evidence="2" key="1">
    <citation type="submission" date="2023-06" db="EMBL/GenBank/DDBJ databases">
        <title>Genomic of Agaribacillus aureum.</title>
        <authorList>
            <person name="Wang G."/>
        </authorList>
    </citation>
    <scope>NUCLEOTIDE SEQUENCE</scope>
    <source>
        <strain evidence="2">BMA12</strain>
    </source>
</reference>
<sequence>MKNLLLGLSFMLLLIACNNQKQTKNSAEEPVEQVAATPETKEPNQGKALIKEMVKAVGGIEALKSLKDVEYEYIYDVPGEGKKDVSLERYIFDGEYSWAKYTTHTKWVMPDVEGEVEQGYNGKESWVTLNGKIVEDSAVVKIGDFLRKTNFYWFCMMFKQLDPGMTYEYKGTQTVDGVDYELVKVGFEAHVGDAQDTYVLYINPKTKLVDQFLFTVMDFGMTNPLLTKIEYQTVEGIKVPASRKYIVSDWEGTVKGEDWIENYYKDVKFNNGFTEVQFQKPGAEVGA</sequence>
<feature type="signal peptide" evidence="1">
    <location>
        <begin position="1"/>
        <end position="21"/>
    </location>
</feature>
<dbReference type="RefSeq" id="WP_346756736.1">
    <property type="nucleotide sequence ID" value="NZ_JAUJEB010000001.1"/>
</dbReference>
<evidence type="ECO:0000313" key="2">
    <source>
        <dbReference type="EMBL" id="MDN5211402.1"/>
    </source>
</evidence>
<evidence type="ECO:0000313" key="3">
    <source>
        <dbReference type="Proteomes" id="UP001172083"/>
    </source>
</evidence>
<evidence type="ECO:0000256" key="1">
    <source>
        <dbReference type="SAM" id="SignalP"/>
    </source>
</evidence>
<dbReference type="PROSITE" id="PS51257">
    <property type="entry name" value="PROKAR_LIPOPROTEIN"/>
    <property type="match status" value="1"/>
</dbReference>
<keyword evidence="3" id="KW-1185">Reference proteome</keyword>
<dbReference type="InterPro" id="IPR045444">
    <property type="entry name" value="DUF6503"/>
</dbReference>